<dbReference type="GO" id="GO:0000166">
    <property type="term" value="F:nucleotide binding"/>
    <property type="evidence" value="ECO:0007669"/>
    <property type="project" value="UniProtKB-KW"/>
</dbReference>
<accession>A0A4R2KWD2</accession>
<dbReference type="InterPro" id="IPR044672">
    <property type="entry name" value="MOCS2A"/>
</dbReference>
<keyword evidence="1" id="KW-0547">Nucleotide-binding</keyword>
<dbReference type="GO" id="GO:1990133">
    <property type="term" value="C:molybdopterin adenylyltransferase complex"/>
    <property type="evidence" value="ECO:0007669"/>
    <property type="project" value="TreeGrafter"/>
</dbReference>
<dbReference type="InterPro" id="IPR003749">
    <property type="entry name" value="ThiS/MoaD-like"/>
</dbReference>
<comment type="caution">
    <text evidence="4">The sequence shown here is derived from an EMBL/GenBank/DDBJ whole genome shotgun (WGS) entry which is preliminary data.</text>
</comment>
<dbReference type="Proteomes" id="UP000294980">
    <property type="component" value="Unassembled WGS sequence"/>
</dbReference>
<dbReference type="Gene3D" id="3.10.20.30">
    <property type="match status" value="1"/>
</dbReference>
<comment type="similarity">
    <text evidence="2">Belongs to the MoaD family.</text>
</comment>
<sequence length="83" mass="8846">MKVLFFASVRERLGCAEMEVSADPGEMTTESLREALISRGGETWQEVLGQPNLVCAVNQTVVSDAAPLACDDEVAFFPPVTGG</sequence>
<evidence type="ECO:0000313" key="4">
    <source>
        <dbReference type="EMBL" id="TCO78284.1"/>
    </source>
</evidence>
<dbReference type="CDD" id="cd00754">
    <property type="entry name" value="Ubl_MoaD"/>
    <property type="match status" value="1"/>
</dbReference>
<dbReference type="AlphaFoldDB" id="A0A4R2KWD2"/>
<dbReference type="RefSeq" id="WP_240624284.1">
    <property type="nucleotide sequence ID" value="NZ_QQSW01000006.1"/>
</dbReference>
<evidence type="ECO:0000256" key="3">
    <source>
        <dbReference type="ARBA" id="ARBA00024247"/>
    </source>
</evidence>
<dbReference type="InterPro" id="IPR012675">
    <property type="entry name" value="Beta-grasp_dom_sf"/>
</dbReference>
<dbReference type="SUPFAM" id="SSF54285">
    <property type="entry name" value="MoaD/ThiS"/>
    <property type="match status" value="1"/>
</dbReference>
<dbReference type="Pfam" id="PF02597">
    <property type="entry name" value="ThiS"/>
    <property type="match status" value="1"/>
</dbReference>
<dbReference type="PANTHER" id="PTHR33359:SF1">
    <property type="entry name" value="MOLYBDOPTERIN SYNTHASE SULFUR CARRIER SUBUNIT"/>
    <property type="match status" value="1"/>
</dbReference>
<dbReference type="GO" id="GO:0006777">
    <property type="term" value="P:Mo-molybdopterin cofactor biosynthetic process"/>
    <property type="evidence" value="ECO:0007669"/>
    <property type="project" value="InterPro"/>
</dbReference>
<name>A0A4R2KWD2_9GAMM</name>
<reference evidence="4 5" key="1">
    <citation type="submission" date="2019-03" db="EMBL/GenBank/DDBJ databases">
        <title>Genomic Encyclopedia of Type Strains, Phase IV (KMG-IV): sequencing the most valuable type-strain genomes for metagenomic binning, comparative biology and taxonomic classification.</title>
        <authorList>
            <person name="Goeker M."/>
        </authorList>
    </citation>
    <scope>NUCLEOTIDE SEQUENCE [LARGE SCALE GENOMIC DNA]</scope>
    <source>
        <strain evidence="4 5">DSM 23344</strain>
    </source>
</reference>
<evidence type="ECO:0000313" key="5">
    <source>
        <dbReference type="Proteomes" id="UP000294980"/>
    </source>
</evidence>
<organism evidence="4 5">
    <name type="scientific">Chromatocurvus halotolerans</name>
    <dbReference type="NCBI Taxonomy" id="1132028"/>
    <lineage>
        <taxon>Bacteria</taxon>
        <taxon>Pseudomonadati</taxon>
        <taxon>Pseudomonadota</taxon>
        <taxon>Gammaproteobacteria</taxon>
        <taxon>Cellvibrionales</taxon>
        <taxon>Halieaceae</taxon>
        <taxon>Chromatocurvus</taxon>
    </lineage>
</organism>
<dbReference type="InterPro" id="IPR016155">
    <property type="entry name" value="Mopterin_synth/thiamin_S_b"/>
</dbReference>
<evidence type="ECO:0000256" key="2">
    <source>
        <dbReference type="ARBA" id="ARBA00024200"/>
    </source>
</evidence>
<protein>
    <recommendedName>
        <fullName evidence="3">Molybdopterin synthase sulfur carrier subunit</fullName>
    </recommendedName>
</protein>
<dbReference type="NCBIfam" id="TIGR01682">
    <property type="entry name" value="moaD"/>
    <property type="match status" value="1"/>
</dbReference>
<gene>
    <name evidence="4" type="ORF">EV688_10197</name>
</gene>
<proteinExistence type="inferred from homology"/>
<evidence type="ECO:0000256" key="1">
    <source>
        <dbReference type="ARBA" id="ARBA00022741"/>
    </source>
</evidence>
<dbReference type="EMBL" id="SLWX01000001">
    <property type="protein sequence ID" value="TCO78284.1"/>
    <property type="molecule type" value="Genomic_DNA"/>
</dbReference>
<dbReference type="PANTHER" id="PTHR33359">
    <property type="entry name" value="MOLYBDOPTERIN SYNTHASE SULFUR CARRIER SUBUNIT"/>
    <property type="match status" value="1"/>
</dbReference>
<keyword evidence="5" id="KW-1185">Reference proteome</keyword>